<feature type="signal peptide" evidence="2">
    <location>
        <begin position="1"/>
        <end position="34"/>
    </location>
</feature>
<evidence type="ECO:0000256" key="2">
    <source>
        <dbReference type="SAM" id="SignalP"/>
    </source>
</evidence>
<reference evidence="3 4" key="1">
    <citation type="submission" date="2014-07" db="EMBL/GenBank/DDBJ databases">
        <title>Comparative genomic insights into amoeba endosymbionts belonging to the families of Holosporaceae and Candidatus Midichloriaceae within Rickettsiales.</title>
        <authorList>
            <person name="Wang Z."/>
            <person name="Wu M."/>
        </authorList>
    </citation>
    <scope>NUCLEOTIDE SEQUENCE [LARGE SCALE GENOMIC DNA]</scope>
    <source>
        <strain evidence="3">PRA3</strain>
    </source>
</reference>
<organism evidence="3 4">
    <name type="scientific">Candidatus Odyssella acanthamoebae</name>
    <dbReference type="NCBI Taxonomy" id="91604"/>
    <lineage>
        <taxon>Bacteria</taxon>
        <taxon>Pseudomonadati</taxon>
        <taxon>Pseudomonadota</taxon>
        <taxon>Alphaproteobacteria</taxon>
        <taxon>Holosporales</taxon>
        <taxon>Candidatus Paracaedibacteraceae</taxon>
        <taxon>Candidatus Odyssella</taxon>
    </lineage>
</organism>
<feature type="chain" id="PRO_5001717409" evidence="2">
    <location>
        <begin position="35"/>
        <end position="500"/>
    </location>
</feature>
<name>A0A077AU49_9PROT</name>
<feature type="compositionally biased region" description="Polar residues" evidence="1">
    <location>
        <begin position="310"/>
        <end position="327"/>
    </location>
</feature>
<keyword evidence="4" id="KW-1185">Reference proteome</keyword>
<feature type="region of interest" description="Disordered" evidence="1">
    <location>
        <begin position="310"/>
        <end position="466"/>
    </location>
</feature>
<evidence type="ECO:0000313" key="4">
    <source>
        <dbReference type="Proteomes" id="UP000028926"/>
    </source>
</evidence>
<dbReference type="KEGG" id="paca:ID47_02900"/>
<accession>A0A077AU49</accession>
<protein>
    <submittedName>
        <fullName evidence="3">Uncharacterized protein</fullName>
    </submittedName>
</protein>
<feature type="compositionally biased region" description="Low complexity" evidence="1">
    <location>
        <begin position="362"/>
        <end position="375"/>
    </location>
</feature>
<proteinExistence type="predicted"/>
<feature type="compositionally biased region" description="Acidic residues" evidence="1">
    <location>
        <begin position="419"/>
        <end position="430"/>
    </location>
</feature>
<dbReference type="EMBL" id="CP008941">
    <property type="protein sequence ID" value="AIK95906.1"/>
    <property type="molecule type" value="Genomic_DNA"/>
</dbReference>
<feature type="compositionally biased region" description="Basic and acidic residues" evidence="1">
    <location>
        <begin position="437"/>
        <end position="448"/>
    </location>
</feature>
<dbReference type="HOGENOM" id="CLU_544790_0_0_5"/>
<dbReference type="Proteomes" id="UP000028926">
    <property type="component" value="Chromosome"/>
</dbReference>
<feature type="compositionally biased region" description="Polar residues" evidence="1">
    <location>
        <begin position="336"/>
        <end position="349"/>
    </location>
</feature>
<keyword evidence="2" id="KW-0732">Signal</keyword>
<dbReference type="RefSeq" id="WP_038463556.1">
    <property type="nucleotide sequence ID" value="NZ_CP008941.1"/>
</dbReference>
<evidence type="ECO:0000256" key="1">
    <source>
        <dbReference type="SAM" id="MobiDB-lite"/>
    </source>
</evidence>
<gene>
    <name evidence="3" type="ORF">ID47_02900</name>
</gene>
<feature type="compositionally biased region" description="Polar residues" evidence="1">
    <location>
        <begin position="450"/>
        <end position="463"/>
    </location>
</feature>
<dbReference type="AlphaFoldDB" id="A0A077AU49"/>
<sequence>MFSLLNLLSKFKKISVHYCIIISLTLLSSLPSGAMDTLSGSTDASSESKEEDYFELVKESEDELLSRGYKIFYENKNSQSNQKLASFYKRDTDIINVTGYSAIKRICLLEKVIKFSLSNSPKWQNDIKIKLLLWTPNEYIYTLCLNPKSGKQKGNGVIWGVKEYSETESNGETYQEIYQYLKIQAKRIKESLITQKKSGEPIKFRYDQKNERYVNGFNLLLDFEVARRRIGGDPFYKTPLLLCIYYLLDNLDNNEILDKCLRGGNYLFFGTEREDFIRKLLPGIRDRYNLRDSESIKTFLITNFSSCRPQTTTTMPSPVQASNVSSDSDADRSKSEGASSDTDSGSGESVDSDLGRSESENESNNTGSETDGSSSEGEKKYAQGKRSTKSKVVILEEEDSSSNRGKKNRKKQESKSSTDDGEEEVEESETTEGSSSDGKEKTVREKRGTKPSNARASKPNISEDNLKIKNNLLQEIEKIKRLEEENQKRNTTAKENKKGK</sequence>
<dbReference type="OrthoDB" id="9993815at2"/>
<evidence type="ECO:0000313" key="3">
    <source>
        <dbReference type="EMBL" id="AIK95906.1"/>
    </source>
</evidence>